<accession>A0A1Q8W347</accession>
<dbReference type="Proteomes" id="UP000185772">
    <property type="component" value="Unassembled WGS sequence"/>
</dbReference>
<dbReference type="EMBL" id="MSKM01000001">
    <property type="protein sequence ID" value="OLO55974.1"/>
    <property type="molecule type" value="Genomic_DNA"/>
</dbReference>
<organism evidence="1 2">
    <name type="scientific">Actinomyces oris</name>
    <dbReference type="NCBI Taxonomy" id="544580"/>
    <lineage>
        <taxon>Bacteria</taxon>
        <taxon>Bacillati</taxon>
        <taxon>Actinomycetota</taxon>
        <taxon>Actinomycetes</taxon>
        <taxon>Actinomycetales</taxon>
        <taxon>Actinomycetaceae</taxon>
        <taxon>Actinomyces</taxon>
    </lineage>
</organism>
<evidence type="ECO:0000313" key="1">
    <source>
        <dbReference type="EMBL" id="OLO55974.1"/>
    </source>
</evidence>
<proteinExistence type="predicted"/>
<name>A0A1Q8W347_9ACTO</name>
<sequence length="131" mass="14010">MSTFTVEAISAAEVVGTWRKLPITVQAAQLTGDAVHDHAVYQWIEDNTLGSFDPLKVLEGRVPAPANGVSIDPATGHFLVATAEGVMHAPQGWWIIRGVAGEFYACDPAVFTVTYERVPQFVGAENEAGKA</sequence>
<gene>
    <name evidence="1" type="ORF">BKH27_00240</name>
</gene>
<reference evidence="1 2" key="1">
    <citation type="submission" date="2016-12" db="EMBL/GenBank/DDBJ databases">
        <title>Genomic comparison of strains in the 'Actinomyces naeslundii' group.</title>
        <authorList>
            <person name="Mughal S.R."/>
            <person name="Do T."/>
            <person name="Gilbert S.C."/>
            <person name="Witherden E.A."/>
            <person name="Didelot X."/>
            <person name="Beighton D."/>
        </authorList>
    </citation>
    <scope>NUCLEOTIDE SEQUENCE [LARGE SCALE GENOMIC DNA]</scope>
    <source>
        <strain evidence="1 2">MMRCO6-1</strain>
    </source>
</reference>
<comment type="caution">
    <text evidence="1">The sequence shown here is derived from an EMBL/GenBank/DDBJ whole genome shotgun (WGS) entry which is preliminary data.</text>
</comment>
<dbReference type="AlphaFoldDB" id="A0A1Q8W347"/>
<protein>
    <submittedName>
        <fullName evidence="1">Uncharacterized protein</fullName>
    </submittedName>
</protein>
<evidence type="ECO:0000313" key="2">
    <source>
        <dbReference type="Proteomes" id="UP000185772"/>
    </source>
</evidence>
<dbReference type="RefSeq" id="WP_070659822.1">
    <property type="nucleotide sequence ID" value="NZ_MSKM01000001.1"/>
</dbReference>